<feature type="compositionally biased region" description="Basic and acidic residues" evidence="6">
    <location>
        <begin position="111"/>
        <end position="123"/>
    </location>
</feature>
<protein>
    <recommendedName>
        <fullName evidence="8">TMC domain-containing protein</fullName>
    </recommendedName>
</protein>
<feature type="compositionally biased region" description="Basic residues" evidence="6">
    <location>
        <begin position="148"/>
        <end position="160"/>
    </location>
</feature>
<dbReference type="AlphaFoldDB" id="A0A835CLX1"/>
<proteinExistence type="inferred from homology"/>
<comment type="subcellular location">
    <subcellularLocation>
        <location evidence="1">Membrane</location>
        <topology evidence="1">Multi-pass membrane protein</topology>
    </subcellularLocation>
</comment>
<feature type="compositionally biased region" description="Acidic residues" evidence="6">
    <location>
        <begin position="125"/>
        <end position="136"/>
    </location>
</feature>
<evidence type="ECO:0000256" key="6">
    <source>
        <dbReference type="SAM" id="MobiDB-lite"/>
    </source>
</evidence>
<name>A0A835CLX1_APHGI</name>
<feature type="transmembrane region" description="Helical" evidence="7">
    <location>
        <begin position="901"/>
        <end position="921"/>
    </location>
</feature>
<dbReference type="GO" id="GO:0008381">
    <property type="term" value="F:mechanosensitive monoatomic ion channel activity"/>
    <property type="evidence" value="ECO:0007669"/>
    <property type="project" value="TreeGrafter"/>
</dbReference>
<feature type="region of interest" description="Disordered" evidence="6">
    <location>
        <begin position="1170"/>
        <end position="1194"/>
    </location>
</feature>
<dbReference type="InterPro" id="IPR038900">
    <property type="entry name" value="TMC"/>
</dbReference>
<evidence type="ECO:0000313" key="9">
    <source>
        <dbReference type="EMBL" id="KAF7988682.1"/>
    </source>
</evidence>
<evidence type="ECO:0000256" key="1">
    <source>
        <dbReference type="ARBA" id="ARBA00004141"/>
    </source>
</evidence>
<organism evidence="9 10">
    <name type="scientific">Aphidius gifuensis</name>
    <name type="common">Parasitoid wasp</name>
    <dbReference type="NCBI Taxonomy" id="684658"/>
    <lineage>
        <taxon>Eukaryota</taxon>
        <taxon>Metazoa</taxon>
        <taxon>Ecdysozoa</taxon>
        <taxon>Arthropoda</taxon>
        <taxon>Hexapoda</taxon>
        <taxon>Insecta</taxon>
        <taxon>Pterygota</taxon>
        <taxon>Neoptera</taxon>
        <taxon>Endopterygota</taxon>
        <taxon>Hymenoptera</taxon>
        <taxon>Apocrita</taxon>
        <taxon>Ichneumonoidea</taxon>
        <taxon>Braconidae</taxon>
        <taxon>Aphidiinae</taxon>
        <taxon>Aphidius</taxon>
    </lineage>
</organism>
<comment type="caution">
    <text evidence="9">The sequence shown here is derived from an EMBL/GenBank/DDBJ whole genome shotgun (WGS) entry which is preliminary data.</text>
</comment>
<feature type="transmembrane region" description="Helical" evidence="7">
    <location>
        <begin position="957"/>
        <end position="975"/>
    </location>
</feature>
<evidence type="ECO:0000313" key="10">
    <source>
        <dbReference type="Proteomes" id="UP000639338"/>
    </source>
</evidence>
<keyword evidence="3 7" id="KW-0812">Transmembrane</keyword>
<dbReference type="Pfam" id="PF07810">
    <property type="entry name" value="TMC"/>
    <property type="match status" value="1"/>
</dbReference>
<feature type="transmembrane region" description="Helical" evidence="7">
    <location>
        <begin position="527"/>
        <end position="550"/>
    </location>
</feature>
<keyword evidence="5 7" id="KW-0472">Membrane</keyword>
<evidence type="ECO:0000256" key="3">
    <source>
        <dbReference type="ARBA" id="ARBA00022692"/>
    </source>
</evidence>
<dbReference type="Proteomes" id="UP000639338">
    <property type="component" value="Unassembled WGS sequence"/>
</dbReference>
<dbReference type="GO" id="GO:0005886">
    <property type="term" value="C:plasma membrane"/>
    <property type="evidence" value="ECO:0007669"/>
    <property type="project" value="InterPro"/>
</dbReference>
<evidence type="ECO:0000259" key="8">
    <source>
        <dbReference type="Pfam" id="PF07810"/>
    </source>
</evidence>
<reference evidence="9 10" key="1">
    <citation type="submission" date="2020-08" db="EMBL/GenBank/DDBJ databases">
        <title>Aphidius gifuensis genome sequencing and assembly.</title>
        <authorList>
            <person name="Du Z."/>
        </authorList>
    </citation>
    <scope>NUCLEOTIDE SEQUENCE [LARGE SCALE GENOMIC DNA]</scope>
    <source>
        <strain evidence="9">YNYX2018</strain>
        <tissue evidence="9">Adults</tissue>
    </source>
</reference>
<feature type="region of interest" description="Disordered" evidence="6">
    <location>
        <begin position="79"/>
        <end position="187"/>
    </location>
</feature>
<keyword evidence="10" id="KW-1185">Reference proteome</keyword>
<feature type="transmembrane region" description="Helical" evidence="7">
    <location>
        <begin position="316"/>
        <end position="341"/>
    </location>
</feature>
<feature type="domain" description="TMC" evidence="8">
    <location>
        <begin position="887"/>
        <end position="1002"/>
    </location>
</feature>
<evidence type="ECO:0000256" key="7">
    <source>
        <dbReference type="SAM" id="Phobius"/>
    </source>
</evidence>
<feature type="compositionally biased region" description="Polar residues" evidence="6">
    <location>
        <begin position="80"/>
        <end position="96"/>
    </location>
</feature>
<dbReference type="PANTHER" id="PTHR23302">
    <property type="entry name" value="TRANSMEMBRANE CHANNEL-RELATED"/>
    <property type="match status" value="1"/>
</dbReference>
<feature type="transmembrane region" description="Helical" evidence="7">
    <location>
        <begin position="1067"/>
        <end position="1089"/>
    </location>
</feature>
<gene>
    <name evidence="9" type="ORF">HCN44_001255</name>
</gene>
<sequence length="1208" mass="139196">MDSKLKRVIPSRENQDHQLQEVSGSMGILRIETNQRSRSRSFNNSLYQNQELNRPSVTFNLSDEYINNTDDKLTEDLKKSTGTMKKSQLSLKITTDNDNDNEGDKLNTIIDEPKSVDKNKSDDGGGGDDDDDEDDYSTSVSAMMQRKSSTRRSSKRKKRGSSTFNERMDSFSSHPRRRSSVFTTSSGDTAISMEQDDVDILNTKEQQVFEKLKLHKEVLGATKHQPWPLRKKIKLVKQAKSYVRKHEGALQERLAQSKSTKDILTQVSIYLTNKWKYFKREIVNLQILVIPWEVRIKEIESHFGSAVASYFVFLRWLFWINLVIAIILISLIVTPEIILTGDKKLTGDRKILLPNEITKSKNFLTLWEFEGIIKHSAFFYGWYTNWEPIKGGYRLPLAYFIVMLVVYVYSFVAILRKMAKNSRMSKLSEKEDECAFSWKLFTGWDFMIGNSETAHNKIASIVLGFKESLLEEAEKEKKLGQWKIRTVRVLVNLTVILLLAFSVWAVVKIVNNSAEFEAETNNWWKQNAITIVLSLISYIFPIFFEILGIFENYHPRKTLRLQLGRIMILNLLNLYSLIFALFGKIHDMEEELQSLKPKLSSKNLFTMKYFNSSNCRNILIYCSELINYKSHVNANYTTALPSTTTKKNLITTITTLALVTLPTSLTTTNQNNYIESRINDAPDELQMGLDSFNSFESSSIFNYSETIPVSLLTPSIPRFDDRITWEGYSENDEQNFNYDNYDTENITYGNDDESSTTIDNDTMTNFTDNYWITEPSFSTLIEELNDDNDDVSMETTTKPTQKVESIKKKQKKNTSVIKKDNKNSTKCLITVCDVCHDSSKKYSKAGNKFLLFIYLFILLNILFFILVSLSAIKRLNMTTRRNLRRLCWETMFGQELAKLTVMDLMLTIVATLGMDFFRALFVRYTNSWWCFDLEKQFPQYGDFKIAENILHLVNNQGMVWMGMFFSPGLTLLNVIKLGILMYLRSWAVLTCNVPHEIIFRASRSNNFYLALLLTMLFLCVIPVGYALTWIEPSWHCGPFSGYHRIYHIATESLKDALPEKIRRSLDYIASPGIVIPLIVLMALIIYYMVSLAGSLREANNDLKIQLRHERTEERRKMFKIASKRGQSVDTPFLKWKKIISTSPTSASIEISKNVGNVLQERRQRAIERLNSTSEVDPSLLQAPEPPSLSPVIQDDGQIFFGNTEDTKT</sequence>
<feature type="transmembrane region" description="Helical" evidence="7">
    <location>
        <begin position="1007"/>
        <end position="1030"/>
    </location>
</feature>
<evidence type="ECO:0000256" key="5">
    <source>
        <dbReference type="ARBA" id="ARBA00023136"/>
    </source>
</evidence>
<dbReference type="EMBL" id="JACMRX010000005">
    <property type="protein sequence ID" value="KAF7988682.1"/>
    <property type="molecule type" value="Genomic_DNA"/>
</dbReference>
<accession>A0A835CLX1</accession>
<feature type="transmembrane region" description="Helical" evidence="7">
    <location>
        <begin position="849"/>
        <end position="872"/>
    </location>
</feature>
<evidence type="ECO:0000256" key="2">
    <source>
        <dbReference type="ARBA" id="ARBA00006510"/>
    </source>
</evidence>
<feature type="transmembrane region" description="Helical" evidence="7">
    <location>
        <begin position="487"/>
        <end position="507"/>
    </location>
</feature>
<comment type="similarity">
    <text evidence="2">Belongs to the TMC family.</text>
</comment>
<keyword evidence="4 7" id="KW-1133">Transmembrane helix</keyword>
<dbReference type="InterPro" id="IPR012496">
    <property type="entry name" value="TMC_dom"/>
</dbReference>
<dbReference type="PANTHER" id="PTHR23302:SF40">
    <property type="entry name" value="TRANSMEMBRANE CHANNEL-LIKE PROTEIN"/>
    <property type="match status" value="1"/>
</dbReference>
<dbReference type="OrthoDB" id="5831905at2759"/>
<feature type="transmembrane region" description="Helical" evidence="7">
    <location>
        <begin position="395"/>
        <end position="415"/>
    </location>
</feature>
<feature type="transmembrane region" description="Helical" evidence="7">
    <location>
        <begin position="562"/>
        <end position="582"/>
    </location>
</feature>
<evidence type="ECO:0000256" key="4">
    <source>
        <dbReference type="ARBA" id="ARBA00022989"/>
    </source>
</evidence>